<evidence type="ECO:0000256" key="4">
    <source>
        <dbReference type="ARBA" id="ARBA00022679"/>
    </source>
</evidence>
<dbReference type="InterPro" id="IPR008271">
    <property type="entry name" value="Ser/Thr_kinase_AS"/>
</dbReference>
<dbReference type="FunFam" id="3.30.200.20:FF:000320">
    <property type="entry name" value="probable L-type lectin-domain containing receptor kinase S.5"/>
    <property type="match status" value="1"/>
</dbReference>
<dbReference type="PROSITE" id="PS00108">
    <property type="entry name" value="PROTEIN_KINASE_ST"/>
    <property type="match status" value="1"/>
</dbReference>
<evidence type="ECO:0000313" key="19">
    <source>
        <dbReference type="Proteomes" id="UP000823749"/>
    </source>
</evidence>
<comment type="subcellular location">
    <subcellularLocation>
        <location evidence="1">Membrane</location>
        <topology evidence="1">Single-pass type I membrane protein</topology>
    </subcellularLocation>
</comment>
<evidence type="ECO:0000256" key="5">
    <source>
        <dbReference type="ARBA" id="ARBA00022692"/>
    </source>
</evidence>
<dbReference type="Pfam" id="PF00069">
    <property type="entry name" value="Pkinase"/>
    <property type="match status" value="1"/>
</dbReference>
<keyword evidence="11 15" id="KW-1133">Transmembrane helix</keyword>
<accession>A0AAV6IPM2</accession>
<keyword evidence="8 14" id="KW-0547">Nucleotide-binding</keyword>
<keyword evidence="7" id="KW-0430">Lectin</keyword>
<dbReference type="PROSITE" id="PS50011">
    <property type="entry name" value="PROTEIN_KINASE_DOM"/>
    <property type="match status" value="1"/>
</dbReference>
<evidence type="ECO:0000256" key="2">
    <source>
        <dbReference type="ARBA" id="ARBA00008536"/>
    </source>
</evidence>
<dbReference type="GO" id="GO:0016020">
    <property type="term" value="C:membrane"/>
    <property type="evidence" value="ECO:0007669"/>
    <property type="project" value="UniProtKB-SubCell"/>
</dbReference>
<evidence type="ECO:0000259" key="17">
    <source>
        <dbReference type="PROSITE" id="PS50011"/>
    </source>
</evidence>
<keyword evidence="12 15" id="KW-0472">Membrane</keyword>
<dbReference type="Gene3D" id="2.60.120.200">
    <property type="match status" value="1"/>
</dbReference>
<dbReference type="EMBL" id="JACTNZ010000010">
    <property type="protein sequence ID" value="KAG5529900.1"/>
    <property type="molecule type" value="Genomic_DNA"/>
</dbReference>
<dbReference type="GO" id="GO:0004672">
    <property type="term" value="F:protein kinase activity"/>
    <property type="evidence" value="ECO:0007669"/>
    <property type="project" value="InterPro"/>
</dbReference>
<evidence type="ECO:0000256" key="14">
    <source>
        <dbReference type="PROSITE-ProRule" id="PRU10141"/>
    </source>
</evidence>
<evidence type="ECO:0000256" key="6">
    <source>
        <dbReference type="ARBA" id="ARBA00022729"/>
    </source>
</evidence>
<feature type="signal peptide" evidence="16">
    <location>
        <begin position="1"/>
        <end position="27"/>
    </location>
</feature>
<evidence type="ECO:0000313" key="18">
    <source>
        <dbReference type="EMBL" id="KAG5529900.1"/>
    </source>
</evidence>
<dbReference type="CDD" id="cd06899">
    <property type="entry name" value="lectin_legume_LecRK_Arcelin_ConA"/>
    <property type="match status" value="1"/>
</dbReference>
<comment type="similarity">
    <text evidence="3">In the C-terminal section; belongs to the protein kinase superfamily. Ser/Thr protein kinase family.</text>
</comment>
<dbReference type="PROSITE" id="PS00107">
    <property type="entry name" value="PROTEIN_KINASE_ATP"/>
    <property type="match status" value="1"/>
</dbReference>
<dbReference type="Proteomes" id="UP000823749">
    <property type="component" value="Chromosome 10"/>
</dbReference>
<dbReference type="CDD" id="cd14066">
    <property type="entry name" value="STKc_IRAK"/>
    <property type="match status" value="1"/>
</dbReference>
<dbReference type="Gene3D" id="1.10.510.10">
    <property type="entry name" value="Transferase(Phosphotransferase) domain 1"/>
    <property type="match status" value="1"/>
</dbReference>
<feature type="domain" description="Protein kinase" evidence="17">
    <location>
        <begin position="357"/>
        <end position="641"/>
    </location>
</feature>
<gene>
    <name evidence="18" type="ORF">RHGRI_030320</name>
</gene>
<dbReference type="SUPFAM" id="SSF49899">
    <property type="entry name" value="Concanavalin A-like lectins/glucanases"/>
    <property type="match status" value="1"/>
</dbReference>
<dbReference type="Gene3D" id="3.30.200.20">
    <property type="entry name" value="Phosphorylase Kinase, domain 1"/>
    <property type="match status" value="1"/>
</dbReference>
<dbReference type="Pfam" id="PF00139">
    <property type="entry name" value="Lectin_legB"/>
    <property type="match status" value="1"/>
</dbReference>
<dbReference type="InterPro" id="IPR013320">
    <property type="entry name" value="ConA-like_dom_sf"/>
</dbReference>
<reference evidence="18" key="1">
    <citation type="submission" date="2020-08" db="EMBL/GenBank/DDBJ databases">
        <title>Plant Genome Project.</title>
        <authorList>
            <person name="Zhang R.-G."/>
        </authorList>
    </citation>
    <scope>NUCLEOTIDE SEQUENCE</scope>
    <source>
        <strain evidence="18">WSP0</strain>
        <tissue evidence="18">Leaf</tissue>
    </source>
</reference>
<feature type="binding site" evidence="14">
    <location>
        <position position="387"/>
    </location>
    <ligand>
        <name>ATP</name>
        <dbReference type="ChEBI" id="CHEBI:30616"/>
    </ligand>
</feature>
<dbReference type="GO" id="GO:0005524">
    <property type="term" value="F:ATP binding"/>
    <property type="evidence" value="ECO:0007669"/>
    <property type="project" value="UniProtKB-UniRule"/>
</dbReference>
<keyword evidence="19" id="KW-1185">Reference proteome</keyword>
<evidence type="ECO:0000256" key="3">
    <source>
        <dbReference type="ARBA" id="ARBA00010217"/>
    </source>
</evidence>
<dbReference type="AlphaFoldDB" id="A0AAV6IPM2"/>
<feature type="transmembrane region" description="Helical" evidence="15">
    <location>
        <begin position="296"/>
        <end position="318"/>
    </location>
</feature>
<dbReference type="InterPro" id="IPR011009">
    <property type="entry name" value="Kinase-like_dom_sf"/>
</dbReference>
<comment type="similarity">
    <text evidence="2">In the N-terminal section; belongs to the leguminous lectin family.</text>
</comment>
<evidence type="ECO:0000256" key="13">
    <source>
        <dbReference type="ARBA" id="ARBA00023170"/>
    </source>
</evidence>
<dbReference type="InterPro" id="IPR050528">
    <property type="entry name" value="L-type_Lectin-RKs"/>
</dbReference>
<evidence type="ECO:0000256" key="8">
    <source>
        <dbReference type="ARBA" id="ARBA00022741"/>
    </source>
</evidence>
<evidence type="ECO:0000256" key="11">
    <source>
        <dbReference type="ARBA" id="ARBA00022989"/>
    </source>
</evidence>
<organism evidence="18 19">
    <name type="scientific">Rhododendron griersonianum</name>
    <dbReference type="NCBI Taxonomy" id="479676"/>
    <lineage>
        <taxon>Eukaryota</taxon>
        <taxon>Viridiplantae</taxon>
        <taxon>Streptophyta</taxon>
        <taxon>Embryophyta</taxon>
        <taxon>Tracheophyta</taxon>
        <taxon>Spermatophyta</taxon>
        <taxon>Magnoliopsida</taxon>
        <taxon>eudicotyledons</taxon>
        <taxon>Gunneridae</taxon>
        <taxon>Pentapetalae</taxon>
        <taxon>asterids</taxon>
        <taxon>Ericales</taxon>
        <taxon>Ericaceae</taxon>
        <taxon>Ericoideae</taxon>
        <taxon>Rhodoreae</taxon>
        <taxon>Rhododendron</taxon>
    </lineage>
</organism>
<evidence type="ECO:0000256" key="16">
    <source>
        <dbReference type="SAM" id="SignalP"/>
    </source>
</evidence>
<keyword evidence="5 15" id="KW-0812">Transmembrane</keyword>
<feature type="chain" id="PRO_5043596623" description="Protein kinase domain-containing protein" evidence="16">
    <location>
        <begin position="28"/>
        <end position="701"/>
    </location>
</feature>
<keyword evidence="10 14" id="KW-0067">ATP-binding</keyword>
<dbReference type="InterPro" id="IPR001220">
    <property type="entry name" value="Legume_lectin_dom"/>
</dbReference>
<dbReference type="SMART" id="SM00220">
    <property type="entry name" value="S_TKc"/>
    <property type="match status" value="1"/>
</dbReference>
<comment type="caution">
    <text evidence="18">The sequence shown here is derived from an EMBL/GenBank/DDBJ whole genome shotgun (WGS) entry which is preliminary data.</text>
</comment>
<keyword evidence="9" id="KW-0418">Kinase</keyword>
<keyword evidence="13" id="KW-0675">Receptor</keyword>
<evidence type="ECO:0000256" key="7">
    <source>
        <dbReference type="ARBA" id="ARBA00022734"/>
    </source>
</evidence>
<dbReference type="GO" id="GO:0030246">
    <property type="term" value="F:carbohydrate binding"/>
    <property type="evidence" value="ECO:0007669"/>
    <property type="project" value="UniProtKB-KW"/>
</dbReference>
<proteinExistence type="inferred from homology"/>
<evidence type="ECO:0000256" key="9">
    <source>
        <dbReference type="ARBA" id="ARBA00022777"/>
    </source>
</evidence>
<dbReference type="FunFam" id="1.10.510.10:FF:000444">
    <property type="entry name" value="probable L-type lectin-domain containing receptor kinase S.5"/>
    <property type="match status" value="1"/>
</dbReference>
<protein>
    <recommendedName>
        <fullName evidence="17">Protein kinase domain-containing protein</fullName>
    </recommendedName>
</protein>
<dbReference type="InterPro" id="IPR000719">
    <property type="entry name" value="Prot_kinase_dom"/>
</dbReference>
<dbReference type="SUPFAM" id="SSF56112">
    <property type="entry name" value="Protein kinase-like (PK-like)"/>
    <property type="match status" value="1"/>
</dbReference>
<dbReference type="InterPro" id="IPR017441">
    <property type="entry name" value="Protein_kinase_ATP_BS"/>
</dbReference>
<name>A0AAV6IPM2_9ERIC</name>
<keyword evidence="6 16" id="KW-0732">Signal</keyword>
<evidence type="ECO:0000256" key="1">
    <source>
        <dbReference type="ARBA" id="ARBA00004479"/>
    </source>
</evidence>
<evidence type="ECO:0000256" key="10">
    <source>
        <dbReference type="ARBA" id="ARBA00022840"/>
    </source>
</evidence>
<dbReference type="PANTHER" id="PTHR27007">
    <property type="match status" value="1"/>
</dbReference>
<keyword evidence="4" id="KW-0808">Transferase</keyword>
<evidence type="ECO:0000256" key="15">
    <source>
        <dbReference type="SAM" id="Phobius"/>
    </source>
</evidence>
<evidence type="ECO:0000256" key="12">
    <source>
        <dbReference type="ARBA" id="ARBA00023136"/>
    </source>
</evidence>
<sequence length="701" mass="78034">MELPANPIPAVVLLLSLLAVAAPPVSARLKTCTITYDDFNNSNSNTEKLYLAGNDSTVASGALHVTLESDYSPPTNQSGRILYDKSFKLWEGRNDNYSDRVASFNTSFLVNFDQKIGFPTHGEGLTFVVAPELILPPPNSFGGYLGLTNSTTDGKVSNQIIAIELDTFQEYFDPDSNHVGLNINSVVSSNTTSLTPLGFELVPPYGTHNFFNVWVQYDGDKKFIAVYMAKQASPTDPTPPRPDTAILTSYLNLRGVVNQNSYFGFSASTGNSAEINRVLRWNLTVEYYYDVNCVEIGLIVGIPMVVLLPASLVLVYYFRKRWLSRRSDRRMKRKVKRMPGMPREYQYKDLQKATNNFHEMRKLGQGGYGVVYKGYLANQKDLEVAVKMFSRESLKGQDDFFHELTIINQLGHKYLVPLLGWCHKHGKLLLVYDYMPNGSLDQNLFGDTNRMPLSWTLRRKIISGVASALHYLHNEYQKRVVHRDIKASNIMLDAEFNPKLGDFGLARALDYEKTSYTSYTEPLGVPGTPGYVAPEYLSSGEATDLSDVYAFGAVLLEVVCGRMPGTQIGTYPSLVDWVWALHREGQLLEAVDSRLGEDCVAEEAQKFLLIGLACSHPIASERPKTQEIVQMLSGSMPMPRVPSFKPLNPLAPVPMLEEDIIPAITTDTTFFTAVDCGSGSAPVAINPEIQRPDSDSHIYIV</sequence>